<evidence type="ECO:0000313" key="3">
    <source>
        <dbReference type="Proteomes" id="UP000078419"/>
    </source>
</evidence>
<name>A0AA45USU0_ANAPH</name>
<dbReference type="Gene3D" id="3.60.15.10">
    <property type="entry name" value="Ribonuclease Z/Hydroxyacylglutathione hydrolase-like"/>
    <property type="match status" value="1"/>
</dbReference>
<feature type="domain" description="Metallo-beta-lactamase" evidence="1">
    <location>
        <begin position="41"/>
        <end position="216"/>
    </location>
</feature>
<dbReference type="SUPFAM" id="SSF56281">
    <property type="entry name" value="Metallo-hydrolase/oxidoreductase"/>
    <property type="match status" value="1"/>
</dbReference>
<dbReference type="InterPro" id="IPR036866">
    <property type="entry name" value="RibonucZ/Hydroxyglut_hydro"/>
</dbReference>
<keyword evidence="2" id="KW-0378">Hydrolase</keyword>
<dbReference type="EC" id="3.1.4.55" evidence="2"/>
<dbReference type="PANTHER" id="PTHR42663">
    <property type="entry name" value="HYDROLASE C777.06C-RELATED-RELATED"/>
    <property type="match status" value="1"/>
</dbReference>
<comment type="caution">
    <text evidence="2">The sequence shown here is derived from an EMBL/GenBank/DDBJ whole genome shotgun (WGS) entry which is preliminary data.</text>
</comment>
<dbReference type="PANTHER" id="PTHR42663:SF6">
    <property type="entry name" value="HYDROLASE C777.06C-RELATED"/>
    <property type="match status" value="1"/>
</dbReference>
<dbReference type="AlphaFoldDB" id="A0AA45USU0"/>
<accession>A0AA45USU0</accession>
<dbReference type="Proteomes" id="UP000078419">
    <property type="component" value="Unassembled WGS sequence"/>
</dbReference>
<organism evidence="2 3">
    <name type="scientific">Anaplasma phagocytophilum</name>
    <name type="common">Ehrlichia phagocytophila</name>
    <dbReference type="NCBI Taxonomy" id="948"/>
    <lineage>
        <taxon>Bacteria</taxon>
        <taxon>Pseudomonadati</taxon>
        <taxon>Pseudomonadota</taxon>
        <taxon>Alphaproteobacteria</taxon>
        <taxon>Rickettsiales</taxon>
        <taxon>Anaplasmataceae</taxon>
        <taxon>Anaplasma</taxon>
        <taxon>phagocytophilum group</taxon>
    </lineage>
</organism>
<sequence length="270" mass="30359">MRERIHCMKITILGCGSSVGVPSIGCECEVCASEHPHNKRTRTSALIEKGSTRLLIDASPDLRIQALRQNFYTMDAVLFTHCHADHTTGISELQAFTPKVGYHIPVYSDFGTLALITASNAYLFIPSTPGAPWKKCHYLTVNPVRHNVEFNIGEFSIMAIKQSHGEVNSNGFIFDNSVAYCTDVKSFPEASWERLRNKHMIIFGCLRYQAVGAHAHVDLCIEWIRELKPHIAVFTHMSHDIDYEQLLDYLHSKLPGQKVVVAHDGLELEL</sequence>
<dbReference type="GO" id="GO:0103043">
    <property type="term" value="F:phosphoribosyl 1,2-cyclic phosphate phosphodiesterase activity"/>
    <property type="evidence" value="ECO:0007669"/>
    <property type="project" value="UniProtKB-EC"/>
</dbReference>
<protein>
    <submittedName>
        <fullName evidence="2">Phosphoribosyl 1,2-cyclic phosphodiesterase</fullName>
        <ecNumber evidence="2">3.1.4.55</ecNumber>
    </submittedName>
</protein>
<dbReference type="Pfam" id="PF12706">
    <property type="entry name" value="Lactamase_B_2"/>
    <property type="match status" value="1"/>
</dbReference>
<evidence type="ECO:0000313" key="2">
    <source>
        <dbReference type="EMBL" id="SBO14105.1"/>
    </source>
</evidence>
<evidence type="ECO:0000259" key="1">
    <source>
        <dbReference type="SMART" id="SM00849"/>
    </source>
</evidence>
<dbReference type="InterPro" id="IPR001279">
    <property type="entry name" value="Metallo-B-lactamas"/>
</dbReference>
<gene>
    <name evidence="2" type="primary">phnP</name>
    <name evidence="2" type="ORF">ANAPC1_00449</name>
</gene>
<dbReference type="EMBL" id="FLLR01000012">
    <property type="protein sequence ID" value="SBO14105.1"/>
    <property type="molecule type" value="Genomic_DNA"/>
</dbReference>
<proteinExistence type="predicted"/>
<reference evidence="3" key="1">
    <citation type="submission" date="2016-03" db="EMBL/GenBank/DDBJ databases">
        <authorList>
            <person name="Loux Valentin"/>
        </authorList>
    </citation>
    <scope>NUCLEOTIDE SEQUENCE [LARGE SCALE GENOMIC DNA]</scope>
    <source>
        <strain evidence="3">C1</strain>
    </source>
</reference>
<dbReference type="CDD" id="cd16279">
    <property type="entry name" value="metallo-hydrolase-like_MBL-fold"/>
    <property type="match status" value="1"/>
</dbReference>
<dbReference type="SMART" id="SM00849">
    <property type="entry name" value="Lactamase_B"/>
    <property type="match status" value="1"/>
</dbReference>